<dbReference type="AlphaFoldDB" id="A0AA39R4V4"/>
<reference evidence="2" key="1">
    <citation type="submission" date="2023-03" db="EMBL/GenBank/DDBJ databases">
        <title>Complete genome of Cladonia borealis.</title>
        <authorList>
            <person name="Park H."/>
        </authorList>
    </citation>
    <scope>NUCLEOTIDE SEQUENCE</scope>
    <source>
        <strain evidence="2">ANT050790</strain>
    </source>
</reference>
<comment type="caution">
    <text evidence="2">The sequence shown here is derived from an EMBL/GenBank/DDBJ whole genome shotgun (WGS) entry which is preliminary data.</text>
</comment>
<dbReference type="InterPro" id="IPR056125">
    <property type="entry name" value="DUF7708"/>
</dbReference>
<proteinExistence type="predicted"/>
<keyword evidence="3" id="KW-1185">Reference proteome</keyword>
<organism evidence="2 3">
    <name type="scientific">Cladonia borealis</name>
    <dbReference type="NCBI Taxonomy" id="184061"/>
    <lineage>
        <taxon>Eukaryota</taxon>
        <taxon>Fungi</taxon>
        <taxon>Dikarya</taxon>
        <taxon>Ascomycota</taxon>
        <taxon>Pezizomycotina</taxon>
        <taxon>Lecanoromycetes</taxon>
        <taxon>OSLEUM clade</taxon>
        <taxon>Lecanoromycetidae</taxon>
        <taxon>Lecanorales</taxon>
        <taxon>Lecanorineae</taxon>
        <taxon>Cladoniaceae</taxon>
        <taxon>Cladonia</taxon>
    </lineage>
</organism>
<dbReference type="Pfam" id="PF24809">
    <property type="entry name" value="DUF7708"/>
    <property type="match status" value="1"/>
</dbReference>
<dbReference type="Proteomes" id="UP001166286">
    <property type="component" value="Unassembled WGS sequence"/>
</dbReference>
<protein>
    <recommendedName>
        <fullName evidence="1">DUF7708 domain-containing protein</fullName>
    </recommendedName>
</protein>
<sequence length="535" mass="61456">MSLQAQPEWYTAEEDDKCLDPAREAFTEAVKTFSSALTKDSRKIYLAHQALSMEDVQSAVADAKARYDTRRQNNNISMWLSKLSTRIGYYGNIMDVLMQHHPQYAALAWGAMKFLFVLVENHEKMTKSLAKGLCYVADSLPRVEFLTLLYPTRRMKQAVANLYAYIIRFLIRAQGWYQESKPLHALHAFTRPTELRYADLIEEIEACTRTVDSLASAGAQAEQRDMHLKLQALIDRQGAFEFLLREMYEKLIMYQSVNSSAHLDTNQRLSDLQLSQIMDTISSGERLNAVQSLRSVAHMVYQHLLSVSARYPAHPFWLDEKFTSWKSKPVSSLIMLRGANYNRFEIRNFCVKNIYLLQKALMPVVWVLKRTDWRHQEIHSPVHLIKALISQVMQINNAIQRESNLALSCAKFRTAKNEDEWFELLGSVLAGLSQICIIIDLEMFPALHRESAQRWPSAFMDIFEKMAQRGIKTVVKVVLVSYGSKVFDNMPADNCRDLKDHVIQARTIRPRPRGIREMRNKFVGSAAPGSESDSC</sequence>
<accession>A0AA39R4V4</accession>
<gene>
    <name evidence="2" type="ORF">JMJ35_003556</name>
</gene>
<feature type="domain" description="DUF7708" evidence="1">
    <location>
        <begin position="79"/>
        <end position="223"/>
    </location>
</feature>
<name>A0AA39R4V4_9LECA</name>
<evidence type="ECO:0000259" key="1">
    <source>
        <dbReference type="Pfam" id="PF24809"/>
    </source>
</evidence>
<evidence type="ECO:0000313" key="2">
    <source>
        <dbReference type="EMBL" id="KAK0513834.1"/>
    </source>
</evidence>
<evidence type="ECO:0000313" key="3">
    <source>
        <dbReference type="Proteomes" id="UP001166286"/>
    </source>
</evidence>
<dbReference type="EMBL" id="JAFEKC020000006">
    <property type="protein sequence ID" value="KAK0513834.1"/>
    <property type="molecule type" value="Genomic_DNA"/>
</dbReference>